<dbReference type="Proteomes" id="UP000190166">
    <property type="component" value="Unassembled WGS sequence"/>
</dbReference>
<dbReference type="InterPro" id="IPR032710">
    <property type="entry name" value="NTF2-like_dom_sf"/>
</dbReference>
<dbReference type="Pfam" id="PF12680">
    <property type="entry name" value="SnoaL_2"/>
    <property type="match status" value="1"/>
</dbReference>
<feature type="domain" description="SnoaL-like" evidence="1">
    <location>
        <begin position="9"/>
        <end position="85"/>
    </location>
</feature>
<keyword evidence="3" id="KW-1185">Reference proteome</keyword>
<proteinExistence type="predicted"/>
<reference evidence="2 3" key="1">
    <citation type="submission" date="2017-02" db="EMBL/GenBank/DDBJ databases">
        <authorList>
            <person name="Peterson S.W."/>
        </authorList>
    </citation>
    <scope>NUCLEOTIDE SEQUENCE [LARGE SCALE GENOMIC DNA]</scope>
    <source>
        <strain evidence="2 3">DSM 18108</strain>
    </source>
</reference>
<evidence type="ECO:0000259" key="1">
    <source>
        <dbReference type="Pfam" id="PF12680"/>
    </source>
</evidence>
<dbReference type="STRING" id="393003.SAMN05660461_2531"/>
<name>A0A1T5NPL2_9BACT</name>
<evidence type="ECO:0000313" key="2">
    <source>
        <dbReference type="EMBL" id="SKD02441.1"/>
    </source>
</evidence>
<dbReference type="InterPro" id="IPR037401">
    <property type="entry name" value="SnoaL-like"/>
</dbReference>
<dbReference type="Gene3D" id="3.10.450.50">
    <property type="match status" value="1"/>
</dbReference>
<dbReference type="AlphaFoldDB" id="A0A1T5NPL2"/>
<sequence length="115" mass="13453">MENLIHIGEAWVQAWNSHNLDEIMSHYDDDVTFYSPLIKRINNDPTGCIRGKENLKAYFTRGLEAYPDLHFELYHILEGVNSIVLYYKSINDKLSTEMMVINEKGMVSEVRAHYK</sequence>
<dbReference type="RefSeq" id="WP_079469702.1">
    <property type="nucleotide sequence ID" value="NZ_FUZZ01000001.1"/>
</dbReference>
<dbReference type="SUPFAM" id="SSF54427">
    <property type="entry name" value="NTF2-like"/>
    <property type="match status" value="1"/>
</dbReference>
<evidence type="ECO:0000313" key="3">
    <source>
        <dbReference type="Proteomes" id="UP000190166"/>
    </source>
</evidence>
<gene>
    <name evidence="2" type="ORF">SAMN05660461_2531</name>
</gene>
<organism evidence="2 3">
    <name type="scientific">Chitinophaga ginsengisegetis</name>
    <dbReference type="NCBI Taxonomy" id="393003"/>
    <lineage>
        <taxon>Bacteria</taxon>
        <taxon>Pseudomonadati</taxon>
        <taxon>Bacteroidota</taxon>
        <taxon>Chitinophagia</taxon>
        <taxon>Chitinophagales</taxon>
        <taxon>Chitinophagaceae</taxon>
        <taxon>Chitinophaga</taxon>
    </lineage>
</organism>
<protein>
    <submittedName>
        <fullName evidence="2">SnoaL-like domain-containing protein</fullName>
    </submittedName>
</protein>
<dbReference type="EMBL" id="FUZZ01000001">
    <property type="protein sequence ID" value="SKD02441.1"/>
    <property type="molecule type" value="Genomic_DNA"/>
</dbReference>
<accession>A0A1T5NPL2</accession>